<gene>
    <name evidence="1" type="ORF">PSYICH_LOCUS4936</name>
</gene>
<evidence type="ECO:0000313" key="2">
    <source>
        <dbReference type="Proteomes" id="UP001153636"/>
    </source>
</evidence>
<dbReference type="InterPro" id="IPR036691">
    <property type="entry name" value="Endo/exonu/phosph_ase_sf"/>
</dbReference>
<name>A0A9P0G6G5_9CUCU</name>
<dbReference type="OrthoDB" id="6781220at2759"/>
<evidence type="ECO:0008006" key="3">
    <source>
        <dbReference type="Google" id="ProtNLM"/>
    </source>
</evidence>
<proteinExistence type="predicted"/>
<keyword evidence="2" id="KW-1185">Reference proteome</keyword>
<dbReference type="AlphaFoldDB" id="A0A9P0G6G5"/>
<reference evidence="1" key="1">
    <citation type="submission" date="2022-01" db="EMBL/GenBank/DDBJ databases">
        <authorList>
            <person name="King R."/>
        </authorList>
    </citation>
    <scope>NUCLEOTIDE SEQUENCE</scope>
</reference>
<dbReference type="SUPFAM" id="SSF56219">
    <property type="entry name" value="DNase I-like"/>
    <property type="match status" value="1"/>
</dbReference>
<evidence type="ECO:0000313" key="1">
    <source>
        <dbReference type="EMBL" id="CAH1103879.1"/>
    </source>
</evidence>
<organism evidence="1 2">
    <name type="scientific">Psylliodes chrysocephalus</name>
    <dbReference type="NCBI Taxonomy" id="3402493"/>
    <lineage>
        <taxon>Eukaryota</taxon>
        <taxon>Metazoa</taxon>
        <taxon>Ecdysozoa</taxon>
        <taxon>Arthropoda</taxon>
        <taxon>Hexapoda</taxon>
        <taxon>Insecta</taxon>
        <taxon>Pterygota</taxon>
        <taxon>Neoptera</taxon>
        <taxon>Endopterygota</taxon>
        <taxon>Coleoptera</taxon>
        <taxon>Polyphaga</taxon>
        <taxon>Cucujiformia</taxon>
        <taxon>Chrysomeloidea</taxon>
        <taxon>Chrysomelidae</taxon>
        <taxon>Galerucinae</taxon>
        <taxon>Alticini</taxon>
        <taxon>Psylliodes</taxon>
    </lineage>
</organism>
<dbReference type="EMBL" id="OV651827">
    <property type="protein sequence ID" value="CAH1103879.1"/>
    <property type="molecule type" value="Genomic_DNA"/>
</dbReference>
<dbReference type="Proteomes" id="UP001153636">
    <property type="component" value="Chromosome 15"/>
</dbReference>
<sequence length="125" mass="14060">MATPLVNKYKTSHLATQFINVEHLFVLLSINNETIIFGAVYIPPGLNHDACIDHCSAVEHIVENNHNNKLYLFGDHNLPHATWNYSYDDGLSDSCPAEYPAIIISESFFYLNLSQANGIPNPRLM</sequence>
<protein>
    <recommendedName>
        <fullName evidence="3">Endonuclease/exonuclease/phosphatase domain-containing protein</fullName>
    </recommendedName>
</protein>
<dbReference type="Gene3D" id="3.60.10.10">
    <property type="entry name" value="Endonuclease/exonuclease/phosphatase"/>
    <property type="match status" value="1"/>
</dbReference>
<accession>A0A9P0G6G5</accession>